<dbReference type="SUPFAM" id="SSF56059">
    <property type="entry name" value="Glutathione synthetase ATP-binding domain-like"/>
    <property type="match status" value="1"/>
</dbReference>
<name>A0A1L9VX86_ASPGL</name>
<accession>A0A1L9VX86</accession>
<dbReference type="RefSeq" id="XP_022405173.1">
    <property type="nucleotide sequence ID" value="XM_022548651.1"/>
</dbReference>
<evidence type="ECO:0000313" key="1">
    <source>
        <dbReference type="EMBL" id="OJJ88497.1"/>
    </source>
</evidence>
<organism evidence="1 2">
    <name type="scientific">Aspergillus glaucus CBS 516.65</name>
    <dbReference type="NCBI Taxonomy" id="1160497"/>
    <lineage>
        <taxon>Eukaryota</taxon>
        <taxon>Fungi</taxon>
        <taxon>Dikarya</taxon>
        <taxon>Ascomycota</taxon>
        <taxon>Pezizomycotina</taxon>
        <taxon>Eurotiomycetes</taxon>
        <taxon>Eurotiomycetidae</taxon>
        <taxon>Eurotiales</taxon>
        <taxon>Aspergillaceae</taxon>
        <taxon>Aspergillus</taxon>
        <taxon>Aspergillus subgen. Aspergillus</taxon>
    </lineage>
</organism>
<evidence type="ECO:0000313" key="2">
    <source>
        <dbReference type="Proteomes" id="UP000184300"/>
    </source>
</evidence>
<protein>
    <recommendedName>
        <fullName evidence="3">ATP-grasp domain-containing protein</fullName>
    </recommendedName>
</protein>
<dbReference type="GeneID" id="34464911"/>
<dbReference type="EMBL" id="KV878889">
    <property type="protein sequence ID" value="OJJ88497.1"/>
    <property type="molecule type" value="Genomic_DNA"/>
</dbReference>
<sequence length="377" mass="43367">MRKPGTVDANIHKENRDRYASKLKIWPSSWPNGSFDSTCPHPVQLHEALYLAIEDIIGRWWTDDGARFPEQMPLEPEEEEEEEEEENFLCNKLIRPYKECQGFWRPDFLLEHDADLGIENFRICEINARFCWNGYMHTAFGQEAYSAFEQRGLVDAADPGTILRGLLGQFDRRRPLHIVKGNERGIDSHMFVEFCQLLGIKAQLITPDSLRVVPHREGHNGYKLYSELKRQISLRYFNDMRAILLTHDKRMRGIVLQELNSLVTRNILSAEQAAQLEQLIDQSRSPEQLKDDYILKPIRSGKGDGIQFGDQLSHADWLAKLEELRDTQLKPGLTLYVVRHKVNQRLYDVTLGSGQSVPCHKVGTYHAVNGQFVGLGA</sequence>
<keyword evidence="2" id="KW-1185">Reference proteome</keyword>
<dbReference type="AlphaFoldDB" id="A0A1L9VX86"/>
<dbReference type="VEuPathDB" id="FungiDB:ASPGLDRAFT_63369"/>
<dbReference type="OrthoDB" id="2117718at2759"/>
<gene>
    <name evidence="1" type="ORF">ASPGLDRAFT_63369</name>
</gene>
<reference evidence="2" key="1">
    <citation type="journal article" date="2017" name="Genome Biol.">
        <title>Comparative genomics reveals high biological diversity and specific adaptations in the industrially and medically important fungal genus Aspergillus.</title>
        <authorList>
            <person name="de Vries R.P."/>
            <person name="Riley R."/>
            <person name="Wiebenga A."/>
            <person name="Aguilar-Osorio G."/>
            <person name="Amillis S."/>
            <person name="Uchima C.A."/>
            <person name="Anderluh G."/>
            <person name="Asadollahi M."/>
            <person name="Askin M."/>
            <person name="Barry K."/>
            <person name="Battaglia E."/>
            <person name="Bayram O."/>
            <person name="Benocci T."/>
            <person name="Braus-Stromeyer S.A."/>
            <person name="Caldana C."/>
            <person name="Canovas D."/>
            <person name="Cerqueira G.C."/>
            <person name="Chen F."/>
            <person name="Chen W."/>
            <person name="Choi C."/>
            <person name="Clum A."/>
            <person name="Dos Santos R.A."/>
            <person name="Damasio A.R."/>
            <person name="Diallinas G."/>
            <person name="Emri T."/>
            <person name="Fekete E."/>
            <person name="Flipphi M."/>
            <person name="Freyberg S."/>
            <person name="Gallo A."/>
            <person name="Gournas C."/>
            <person name="Habgood R."/>
            <person name="Hainaut M."/>
            <person name="Harispe M.L."/>
            <person name="Henrissat B."/>
            <person name="Hilden K.S."/>
            <person name="Hope R."/>
            <person name="Hossain A."/>
            <person name="Karabika E."/>
            <person name="Karaffa L."/>
            <person name="Karanyi Z."/>
            <person name="Krasevec N."/>
            <person name="Kuo A."/>
            <person name="Kusch H."/>
            <person name="LaButti K."/>
            <person name="Lagendijk E.L."/>
            <person name="Lapidus A."/>
            <person name="Levasseur A."/>
            <person name="Lindquist E."/>
            <person name="Lipzen A."/>
            <person name="Logrieco A.F."/>
            <person name="MacCabe A."/>
            <person name="Maekelae M.R."/>
            <person name="Malavazi I."/>
            <person name="Melin P."/>
            <person name="Meyer V."/>
            <person name="Mielnichuk N."/>
            <person name="Miskei M."/>
            <person name="Molnar A.P."/>
            <person name="Mule G."/>
            <person name="Ngan C.Y."/>
            <person name="Orejas M."/>
            <person name="Orosz E."/>
            <person name="Ouedraogo J.P."/>
            <person name="Overkamp K.M."/>
            <person name="Park H.-S."/>
            <person name="Perrone G."/>
            <person name="Piumi F."/>
            <person name="Punt P.J."/>
            <person name="Ram A.F."/>
            <person name="Ramon A."/>
            <person name="Rauscher S."/>
            <person name="Record E."/>
            <person name="Riano-Pachon D.M."/>
            <person name="Robert V."/>
            <person name="Roehrig J."/>
            <person name="Ruller R."/>
            <person name="Salamov A."/>
            <person name="Salih N.S."/>
            <person name="Samson R.A."/>
            <person name="Sandor E."/>
            <person name="Sanguinetti M."/>
            <person name="Schuetze T."/>
            <person name="Sepcic K."/>
            <person name="Shelest E."/>
            <person name="Sherlock G."/>
            <person name="Sophianopoulou V."/>
            <person name="Squina F.M."/>
            <person name="Sun H."/>
            <person name="Susca A."/>
            <person name="Todd R.B."/>
            <person name="Tsang A."/>
            <person name="Unkles S.E."/>
            <person name="van de Wiele N."/>
            <person name="van Rossen-Uffink D."/>
            <person name="Oliveira J.V."/>
            <person name="Vesth T.C."/>
            <person name="Visser J."/>
            <person name="Yu J.-H."/>
            <person name="Zhou M."/>
            <person name="Andersen M.R."/>
            <person name="Archer D.B."/>
            <person name="Baker S.E."/>
            <person name="Benoit I."/>
            <person name="Brakhage A.A."/>
            <person name="Braus G.H."/>
            <person name="Fischer R."/>
            <person name="Frisvad J.C."/>
            <person name="Goldman G.H."/>
            <person name="Houbraken J."/>
            <person name="Oakley B."/>
            <person name="Pocsi I."/>
            <person name="Scazzocchio C."/>
            <person name="Seiboth B."/>
            <person name="vanKuyk P.A."/>
            <person name="Wortman J."/>
            <person name="Dyer P.S."/>
            <person name="Grigoriev I.V."/>
        </authorList>
    </citation>
    <scope>NUCLEOTIDE SEQUENCE [LARGE SCALE GENOMIC DNA]</scope>
    <source>
        <strain evidence="2">CBS 516.65</strain>
    </source>
</reference>
<dbReference type="STRING" id="1160497.A0A1L9VX86"/>
<dbReference type="Proteomes" id="UP000184300">
    <property type="component" value="Unassembled WGS sequence"/>
</dbReference>
<evidence type="ECO:0008006" key="3">
    <source>
        <dbReference type="Google" id="ProtNLM"/>
    </source>
</evidence>
<proteinExistence type="predicted"/>